<protein>
    <recommendedName>
        <fullName evidence="4">Secreted protein</fullName>
    </recommendedName>
</protein>
<gene>
    <name evidence="2" type="ORF">PHLGIDRAFT_369817</name>
</gene>
<dbReference type="HOGENOM" id="CLU_2427792_0_0_1"/>
<evidence type="ECO:0000313" key="3">
    <source>
        <dbReference type="Proteomes" id="UP000053257"/>
    </source>
</evidence>
<accession>A0A0C3P2J9</accession>
<evidence type="ECO:0008006" key="4">
    <source>
        <dbReference type="Google" id="ProtNLM"/>
    </source>
</evidence>
<evidence type="ECO:0000256" key="1">
    <source>
        <dbReference type="SAM" id="SignalP"/>
    </source>
</evidence>
<organism evidence="2 3">
    <name type="scientific">Phlebiopsis gigantea (strain 11061_1 CR5-6)</name>
    <name type="common">White-rot fungus</name>
    <name type="synonym">Peniophora gigantea</name>
    <dbReference type="NCBI Taxonomy" id="745531"/>
    <lineage>
        <taxon>Eukaryota</taxon>
        <taxon>Fungi</taxon>
        <taxon>Dikarya</taxon>
        <taxon>Basidiomycota</taxon>
        <taxon>Agaricomycotina</taxon>
        <taxon>Agaricomycetes</taxon>
        <taxon>Polyporales</taxon>
        <taxon>Phanerochaetaceae</taxon>
        <taxon>Phlebiopsis</taxon>
    </lineage>
</organism>
<dbReference type="EMBL" id="KN840441">
    <property type="protein sequence ID" value="KIP12139.1"/>
    <property type="molecule type" value="Genomic_DNA"/>
</dbReference>
<keyword evidence="3" id="KW-1185">Reference proteome</keyword>
<feature type="signal peptide" evidence="1">
    <location>
        <begin position="1"/>
        <end position="17"/>
    </location>
</feature>
<feature type="chain" id="PRO_5002180383" description="Secreted protein" evidence="1">
    <location>
        <begin position="18"/>
        <end position="91"/>
    </location>
</feature>
<keyword evidence="1" id="KW-0732">Signal</keyword>
<dbReference type="AlphaFoldDB" id="A0A0C3P2J9"/>
<sequence>MRYALTWCLFICAGVLTCRHRSSLRQNELRQRLFRQNTCAINAMHGCTWKGSESCASLVSGPVVCISAIRFETGFCGLYEQILHPSLNVST</sequence>
<dbReference type="Proteomes" id="UP000053257">
    <property type="component" value="Unassembled WGS sequence"/>
</dbReference>
<name>A0A0C3P2J9_PHLG1</name>
<evidence type="ECO:0000313" key="2">
    <source>
        <dbReference type="EMBL" id="KIP12139.1"/>
    </source>
</evidence>
<reference evidence="2 3" key="1">
    <citation type="journal article" date="2014" name="PLoS Genet.">
        <title>Analysis of the Phlebiopsis gigantea genome, transcriptome and secretome provides insight into its pioneer colonization strategies of wood.</title>
        <authorList>
            <person name="Hori C."/>
            <person name="Ishida T."/>
            <person name="Igarashi K."/>
            <person name="Samejima M."/>
            <person name="Suzuki H."/>
            <person name="Master E."/>
            <person name="Ferreira P."/>
            <person name="Ruiz-Duenas F.J."/>
            <person name="Held B."/>
            <person name="Canessa P."/>
            <person name="Larrondo L.F."/>
            <person name="Schmoll M."/>
            <person name="Druzhinina I.S."/>
            <person name="Kubicek C.P."/>
            <person name="Gaskell J.A."/>
            <person name="Kersten P."/>
            <person name="St John F."/>
            <person name="Glasner J."/>
            <person name="Sabat G."/>
            <person name="Splinter BonDurant S."/>
            <person name="Syed K."/>
            <person name="Yadav J."/>
            <person name="Mgbeahuruike A.C."/>
            <person name="Kovalchuk A."/>
            <person name="Asiegbu F.O."/>
            <person name="Lackner G."/>
            <person name="Hoffmeister D."/>
            <person name="Rencoret J."/>
            <person name="Gutierrez A."/>
            <person name="Sun H."/>
            <person name="Lindquist E."/>
            <person name="Barry K."/>
            <person name="Riley R."/>
            <person name="Grigoriev I.V."/>
            <person name="Henrissat B."/>
            <person name="Kues U."/>
            <person name="Berka R.M."/>
            <person name="Martinez A.T."/>
            <person name="Covert S.F."/>
            <person name="Blanchette R.A."/>
            <person name="Cullen D."/>
        </authorList>
    </citation>
    <scope>NUCLEOTIDE SEQUENCE [LARGE SCALE GENOMIC DNA]</scope>
    <source>
        <strain evidence="2 3">11061_1 CR5-6</strain>
    </source>
</reference>
<proteinExistence type="predicted"/>